<keyword evidence="1" id="KW-1133">Transmembrane helix</keyword>
<protein>
    <submittedName>
        <fullName evidence="3">Uncharacterized protein</fullName>
    </submittedName>
</protein>
<dbReference type="AlphaFoldDB" id="A0A2S4VN15"/>
<evidence type="ECO:0000256" key="2">
    <source>
        <dbReference type="SAM" id="SignalP"/>
    </source>
</evidence>
<sequence length="121" mass="13308">MFLSRGIIHLTLFTCAYGLPVEHGLIAVAGIFSVSLVLVLFLLYVSRPKAQATADKGTLGPSHCKTLGIFDSLIIFSQFGPNNLELTDDDCQAKMYSSPKFTSEIDRQLLLNLRSTSQEIQ</sequence>
<dbReference type="VEuPathDB" id="FungiDB:PSHT_06509"/>
<feature type="signal peptide" evidence="2">
    <location>
        <begin position="1"/>
        <end position="18"/>
    </location>
</feature>
<keyword evidence="2" id="KW-0732">Signal</keyword>
<dbReference type="VEuPathDB" id="FungiDB:PSTT_05689"/>
<organism evidence="3 4">
    <name type="scientific">Puccinia striiformis</name>
    <dbReference type="NCBI Taxonomy" id="27350"/>
    <lineage>
        <taxon>Eukaryota</taxon>
        <taxon>Fungi</taxon>
        <taxon>Dikarya</taxon>
        <taxon>Basidiomycota</taxon>
        <taxon>Pucciniomycotina</taxon>
        <taxon>Pucciniomycetes</taxon>
        <taxon>Pucciniales</taxon>
        <taxon>Pucciniaceae</taxon>
        <taxon>Puccinia</taxon>
    </lineage>
</organism>
<evidence type="ECO:0000313" key="4">
    <source>
        <dbReference type="Proteomes" id="UP000239156"/>
    </source>
</evidence>
<gene>
    <name evidence="3" type="ORF">PSTT_05689</name>
</gene>
<keyword evidence="4" id="KW-1185">Reference proteome</keyword>
<feature type="chain" id="PRO_5015640746" evidence="2">
    <location>
        <begin position="19"/>
        <end position="121"/>
    </location>
</feature>
<keyword evidence="1" id="KW-0472">Membrane</keyword>
<dbReference type="EMBL" id="PKSL01000042">
    <property type="protein sequence ID" value="POW10935.1"/>
    <property type="molecule type" value="Genomic_DNA"/>
</dbReference>
<reference evidence="3" key="1">
    <citation type="submission" date="2017-12" db="EMBL/GenBank/DDBJ databases">
        <title>Gene loss provides genomic basis for host adaptation in cereal stripe rust fungi.</title>
        <authorList>
            <person name="Xia C."/>
        </authorList>
    </citation>
    <scope>NUCLEOTIDE SEQUENCE [LARGE SCALE GENOMIC DNA]</scope>
    <source>
        <strain evidence="3">93-210</strain>
    </source>
</reference>
<comment type="caution">
    <text evidence="3">The sequence shown here is derived from an EMBL/GenBank/DDBJ whole genome shotgun (WGS) entry which is preliminary data.</text>
</comment>
<evidence type="ECO:0000256" key="1">
    <source>
        <dbReference type="SAM" id="Phobius"/>
    </source>
</evidence>
<accession>A0A2S4VN15</accession>
<name>A0A2S4VN15_9BASI</name>
<keyword evidence="1" id="KW-0812">Transmembrane</keyword>
<dbReference type="Proteomes" id="UP000239156">
    <property type="component" value="Unassembled WGS sequence"/>
</dbReference>
<proteinExistence type="predicted"/>
<feature type="transmembrane region" description="Helical" evidence="1">
    <location>
        <begin position="28"/>
        <end position="46"/>
    </location>
</feature>
<evidence type="ECO:0000313" key="3">
    <source>
        <dbReference type="EMBL" id="POW10935.1"/>
    </source>
</evidence>